<dbReference type="FunFam" id="3.30.1360.40:FF:000001">
    <property type="entry name" value="Ribosome-recycling factor"/>
    <property type="match status" value="1"/>
</dbReference>
<dbReference type="SUPFAM" id="SSF55194">
    <property type="entry name" value="Ribosome recycling factor, RRF"/>
    <property type="match status" value="1"/>
</dbReference>
<keyword evidence="4 5" id="KW-0648">Protein biosynthesis</keyword>
<dbReference type="Proteomes" id="UP000231019">
    <property type="component" value="Unassembled WGS sequence"/>
</dbReference>
<comment type="subcellular location">
    <subcellularLocation>
        <location evidence="1 5">Cytoplasm</location>
    </subcellularLocation>
</comment>
<evidence type="ECO:0000256" key="1">
    <source>
        <dbReference type="ARBA" id="ARBA00004496"/>
    </source>
</evidence>
<dbReference type="NCBIfam" id="TIGR00496">
    <property type="entry name" value="frr"/>
    <property type="match status" value="1"/>
</dbReference>
<evidence type="ECO:0000313" key="7">
    <source>
        <dbReference type="EMBL" id="PIW14108.1"/>
    </source>
</evidence>
<feature type="domain" description="Ribosome recycling factor" evidence="6">
    <location>
        <begin position="30"/>
        <end position="190"/>
    </location>
</feature>
<dbReference type="AlphaFoldDB" id="A0A2M7FY28"/>
<dbReference type="Gene3D" id="3.30.1360.40">
    <property type="match status" value="1"/>
</dbReference>
<evidence type="ECO:0000256" key="5">
    <source>
        <dbReference type="HAMAP-Rule" id="MF_00040"/>
    </source>
</evidence>
<dbReference type="InterPro" id="IPR036191">
    <property type="entry name" value="RRF_sf"/>
</dbReference>
<accession>A0A2M7FY28</accession>
<dbReference type="EMBL" id="PFFQ01000064">
    <property type="protein sequence ID" value="PIW14108.1"/>
    <property type="molecule type" value="Genomic_DNA"/>
</dbReference>
<gene>
    <name evidence="5" type="primary">frr</name>
    <name evidence="7" type="ORF">COW36_22945</name>
</gene>
<dbReference type="GO" id="GO:0043023">
    <property type="term" value="F:ribosomal large subunit binding"/>
    <property type="evidence" value="ECO:0007669"/>
    <property type="project" value="TreeGrafter"/>
</dbReference>
<reference evidence="7 8" key="1">
    <citation type="submission" date="2017-09" db="EMBL/GenBank/DDBJ databases">
        <title>Depth-based differentiation of microbial function through sediment-hosted aquifers and enrichment of novel symbionts in the deep terrestrial subsurface.</title>
        <authorList>
            <person name="Probst A.J."/>
            <person name="Ladd B."/>
            <person name="Jarett J.K."/>
            <person name="Geller-Mcgrath D.E."/>
            <person name="Sieber C.M."/>
            <person name="Emerson J.B."/>
            <person name="Anantharaman K."/>
            <person name="Thomas B.C."/>
            <person name="Malmstrom R."/>
            <person name="Stieglmeier M."/>
            <person name="Klingl A."/>
            <person name="Woyke T."/>
            <person name="Ryan C.M."/>
            <person name="Banfield J.F."/>
        </authorList>
    </citation>
    <scope>NUCLEOTIDE SEQUENCE [LARGE SCALE GENOMIC DNA]</scope>
    <source>
        <strain evidence="7">CG17_big_fil_post_rev_8_21_14_2_50_48_46</strain>
    </source>
</reference>
<comment type="similarity">
    <text evidence="2 5">Belongs to the RRF family.</text>
</comment>
<protein>
    <recommendedName>
        <fullName evidence="5">Ribosome-recycling factor</fullName>
        <shortName evidence="5">RRF</shortName>
    </recommendedName>
    <alternativeName>
        <fullName evidence="5">Ribosome-releasing factor</fullName>
    </alternativeName>
</protein>
<dbReference type="InterPro" id="IPR023584">
    <property type="entry name" value="Ribosome_recyc_fac_dom"/>
</dbReference>
<dbReference type="HAMAP" id="MF_00040">
    <property type="entry name" value="RRF"/>
    <property type="match status" value="1"/>
</dbReference>
<evidence type="ECO:0000313" key="8">
    <source>
        <dbReference type="Proteomes" id="UP000231019"/>
    </source>
</evidence>
<name>A0A2M7FY28_9BACT</name>
<dbReference type="Pfam" id="PF01765">
    <property type="entry name" value="RRF"/>
    <property type="match status" value="1"/>
</dbReference>
<dbReference type="FunFam" id="1.10.132.20:FF:000001">
    <property type="entry name" value="Ribosome-recycling factor"/>
    <property type="match status" value="1"/>
</dbReference>
<comment type="caution">
    <text evidence="7">The sequence shown here is derived from an EMBL/GenBank/DDBJ whole genome shotgun (WGS) entry which is preliminary data.</text>
</comment>
<evidence type="ECO:0000256" key="3">
    <source>
        <dbReference type="ARBA" id="ARBA00022490"/>
    </source>
</evidence>
<evidence type="ECO:0000259" key="6">
    <source>
        <dbReference type="Pfam" id="PF01765"/>
    </source>
</evidence>
<dbReference type="InterPro" id="IPR002661">
    <property type="entry name" value="Ribosome_recyc_fac"/>
</dbReference>
<dbReference type="PANTHER" id="PTHR20982:SF3">
    <property type="entry name" value="MITOCHONDRIAL RIBOSOME RECYCLING FACTOR PSEUDO 1"/>
    <property type="match status" value="1"/>
</dbReference>
<evidence type="ECO:0000256" key="4">
    <source>
        <dbReference type="ARBA" id="ARBA00022917"/>
    </source>
</evidence>
<organism evidence="7 8">
    <name type="scientific">bacterium (Candidatus Blackallbacteria) CG17_big_fil_post_rev_8_21_14_2_50_48_46</name>
    <dbReference type="NCBI Taxonomy" id="2014261"/>
    <lineage>
        <taxon>Bacteria</taxon>
        <taxon>Candidatus Blackallbacteria</taxon>
    </lineage>
</organism>
<dbReference type="Gene3D" id="1.10.132.20">
    <property type="entry name" value="Ribosome-recycling factor"/>
    <property type="match status" value="1"/>
</dbReference>
<keyword evidence="3 5" id="KW-0963">Cytoplasm</keyword>
<sequence>MSEDLQEEVLTIQMEAEEKMEKSLQSIRIEFQSIRTGRANPAILNRIHVEYYGEPTPLQQLASVSVPEPRMLVIQPYDKSALQEIDRAIQKSDLGISPSNDGKVIRLNIPPLTEERRREFVKLAKKIAEDGKVAVRNVRRDAIEHIKKLEKDKHLPQDQSKDHQEEVQKLTDRFIDALDKAAADKEVEIMEH</sequence>
<dbReference type="CDD" id="cd00520">
    <property type="entry name" value="RRF"/>
    <property type="match status" value="1"/>
</dbReference>
<comment type="function">
    <text evidence="5">Responsible for the release of ribosomes from messenger RNA at the termination of protein biosynthesis. May increase the efficiency of translation by recycling ribosomes from one round of translation to another.</text>
</comment>
<evidence type="ECO:0000256" key="2">
    <source>
        <dbReference type="ARBA" id="ARBA00005912"/>
    </source>
</evidence>
<proteinExistence type="inferred from homology"/>
<dbReference type="GO" id="GO:0006415">
    <property type="term" value="P:translational termination"/>
    <property type="evidence" value="ECO:0007669"/>
    <property type="project" value="UniProtKB-UniRule"/>
</dbReference>
<dbReference type="GO" id="GO:0005737">
    <property type="term" value="C:cytoplasm"/>
    <property type="evidence" value="ECO:0007669"/>
    <property type="project" value="UniProtKB-SubCell"/>
</dbReference>
<dbReference type="PANTHER" id="PTHR20982">
    <property type="entry name" value="RIBOSOME RECYCLING FACTOR"/>
    <property type="match status" value="1"/>
</dbReference>